<dbReference type="GO" id="GO:0005829">
    <property type="term" value="C:cytosol"/>
    <property type="evidence" value="ECO:0007669"/>
    <property type="project" value="TreeGrafter"/>
</dbReference>
<dbReference type="RefSeq" id="WP_169605106.1">
    <property type="nucleotide sequence ID" value="NZ_CP051481.1"/>
</dbReference>
<keyword evidence="4" id="KW-1185">Reference proteome</keyword>
<dbReference type="KEGG" id="mphe:HGG69_01845"/>
<evidence type="ECO:0000313" key="4">
    <source>
        <dbReference type="Proteomes" id="UP000501060"/>
    </source>
</evidence>
<protein>
    <submittedName>
        <fullName evidence="3">MsnO8 family LLM class oxidoreductase</fullName>
        <ecNumber evidence="3">1.-.-.-</ecNumber>
    </submittedName>
</protein>
<feature type="domain" description="Luciferase-like" evidence="2">
    <location>
        <begin position="10"/>
        <end position="109"/>
    </location>
</feature>
<dbReference type="EMBL" id="CP051481">
    <property type="protein sequence ID" value="QJG67055.1"/>
    <property type="molecule type" value="Genomic_DNA"/>
</dbReference>
<gene>
    <name evidence="3" type="ORF">HGG69_01845</name>
</gene>
<dbReference type="InterPro" id="IPR019949">
    <property type="entry name" value="CmoO-like"/>
</dbReference>
<sequence>MKIGVLDHGLLVDQQTHHQTYQNTIELAKFADDINLDSFWVSEQHGVHSLIISYPLLLMNELAHQTKNIKIGCGGIMLSNYQPYSIIEQINTLNILQPKRFIYGFGSNPGTDNVKSVFESGRHSLNYYSKLLKITEYYNHDSIQDIKPYNNQKNEFYLLITGVESAIFAAKNNLAIIYGWFLLPNKTIAKQVIETYIEEYQRIHNKKPVNIGIALNVVSCKNKTLNDELASQIALFRLGKNDYNEYEHFPTYENVKQREFDDQEEKKQFERNKRNIFLLNSISDVEKINKLCEELHIDNLIISPLAEKQEDKKRALTFIKNYFNKE</sequence>
<organism evidence="3 4">
    <name type="scientific">Mycoplasma phocoenae</name>
    <dbReference type="NCBI Taxonomy" id="754517"/>
    <lineage>
        <taxon>Bacteria</taxon>
        <taxon>Bacillati</taxon>
        <taxon>Mycoplasmatota</taxon>
        <taxon>Mollicutes</taxon>
        <taxon>Mycoplasmataceae</taxon>
        <taxon>Mycoplasma</taxon>
    </lineage>
</organism>
<evidence type="ECO:0000256" key="1">
    <source>
        <dbReference type="ARBA" id="ARBA00007789"/>
    </source>
</evidence>
<proteinExistence type="predicted"/>
<reference evidence="3 4" key="1">
    <citation type="submission" date="2020-04" db="EMBL/GenBank/DDBJ databases">
        <title>Novel Mycoplasma species detected in Phocoena phocoena (harbor porpoise) from the USA.</title>
        <authorList>
            <person name="Volokhov D.V."/>
        </authorList>
    </citation>
    <scope>NUCLEOTIDE SEQUENCE [LARGE SCALE GENOMIC DNA]</scope>
    <source>
        <strain evidence="3 4">Phocoena C-264-GEN</strain>
    </source>
</reference>
<dbReference type="Proteomes" id="UP000501060">
    <property type="component" value="Chromosome"/>
</dbReference>
<dbReference type="InterPro" id="IPR050766">
    <property type="entry name" value="Bact_Lucif_Oxidored"/>
</dbReference>
<evidence type="ECO:0000259" key="2">
    <source>
        <dbReference type="Pfam" id="PF00296"/>
    </source>
</evidence>
<dbReference type="GO" id="GO:0016705">
    <property type="term" value="F:oxidoreductase activity, acting on paired donors, with incorporation or reduction of molecular oxygen"/>
    <property type="evidence" value="ECO:0007669"/>
    <property type="project" value="InterPro"/>
</dbReference>
<dbReference type="EC" id="1.-.-.-" evidence="3"/>
<dbReference type="PANTHER" id="PTHR30137:SF6">
    <property type="entry name" value="LUCIFERASE-LIKE MONOOXYGENASE"/>
    <property type="match status" value="1"/>
</dbReference>
<dbReference type="Pfam" id="PF00296">
    <property type="entry name" value="Bac_luciferase"/>
    <property type="match status" value="1"/>
</dbReference>
<evidence type="ECO:0000313" key="3">
    <source>
        <dbReference type="EMBL" id="QJG67055.1"/>
    </source>
</evidence>
<dbReference type="AlphaFoldDB" id="A0A858U712"/>
<dbReference type="SUPFAM" id="SSF51679">
    <property type="entry name" value="Bacterial luciferase-like"/>
    <property type="match status" value="1"/>
</dbReference>
<dbReference type="Gene3D" id="3.20.20.30">
    <property type="entry name" value="Luciferase-like domain"/>
    <property type="match status" value="1"/>
</dbReference>
<dbReference type="PANTHER" id="PTHR30137">
    <property type="entry name" value="LUCIFERASE-LIKE MONOOXYGENASE"/>
    <property type="match status" value="1"/>
</dbReference>
<dbReference type="InterPro" id="IPR036661">
    <property type="entry name" value="Luciferase-like_sf"/>
</dbReference>
<comment type="similarity">
    <text evidence="1">To bacterial alkanal monooxygenase alpha and beta chains.</text>
</comment>
<name>A0A858U712_9MOLU</name>
<dbReference type="InterPro" id="IPR011251">
    <property type="entry name" value="Luciferase-like_dom"/>
</dbReference>
<dbReference type="NCBIfam" id="TIGR03558">
    <property type="entry name" value="oxido_grp_1"/>
    <property type="match status" value="1"/>
</dbReference>
<accession>A0A858U712</accession>
<keyword evidence="3" id="KW-0560">Oxidoreductase</keyword>